<dbReference type="Proteomes" id="UP000015530">
    <property type="component" value="Unassembled WGS sequence"/>
</dbReference>
<comment type="caution">
    <text evidence="2">The sequence shown here is derived from an EMBL/GenBank/DDBJ whole genome shotgun (WGS) entry which is preliminary data.</text>
</comment>
<dbReference type="AlphaFoldDB" id="T0LTR7"/>
<name>T0LTR7_COLGC</name>
<accession>T0LTR7</accession>
<evidence type="ECO:0000256" key="1">
    <source>
        <dbReference type="SAM" id="MobiDB-lite"/>
    </source>
</evidence>
<evidence type="ECO:0000313" key="2">
    <source>
        <dbReference type="EMBL" id="EQB55171.1"/>
    </source>
</evidence>
<organism evidence="2 3">
    <name type="scientific">Colletotrichum gloeosporioides (strain Cg-14)</name>
    <name type="common">Anthracnose fungus</name>
    <name type="synonym">Glomerella cingulata</name>
    <dbReference type="NCBI Taxonomy" id="1237896"/>
    <lineage>
        <taxon>Eukaryota</taxon>
        <taxon>Fungi</taxon>
        <taxon>Dikarya</taxon>
        <taxon>Ascomycota</taxon>
        <taxon>Pezizomycotina</taxon>
        <taxon>Sordariomycetes</taxon>
        <taxon>Hypocreomycetidae</taxon>
        <taxon>Glomerellales</taxon>
        <taxon>Glomerellaceae</taxon>
        <taxon>Colletotrichum</taxon>
        <taxon>Colletotrichum gloeosporioides species complex</taxon>
    </lineage>
</organism>
<feature type="region of interest" description="Disordered" evidence="1">
    <location>
        <begin position="1"/>
        <end position="20"/>
    </location>
</feature>
<proteinExistence type="predicted"/>
<dbReference type="EMBL" id="AMYD01000992">
    <property type="protein sequence ID" value="EQB55171.1"/>
    <property type="molecule type" value="Genomic_DNA"/>
</dbReference>
<evidence type="ECO:0000313" key="3">
    <source>
        <dbReference type="Proteomes" id="UP000015530"/>
    </source>
</evidence>
<gene>
    <name evidence="2" type="ORF">CGLO_04930</name>
</gene>
<sequence>MATRTGIRGTDGDGDRGSGRRSNVKLVDIVLFSLATFSSTVHAAGSNARCAFPKTSCGFQPHNVNQLNKSVVAGRISIYSSRNGFNHSIGKRESSVCNKWTAVSISVSRRNPLSDRTARNRPHIVPNIRRKQFVDLEEFDLIERGQWDVPGPRRRQHVRGVKLDVYQKPFKYRVIRTFRRLLPQPECFTHSEHINNKSR</sequence>
<dbReference type="OrthoDB" id="10330597at2759"/>
<protein>
    <submittedName>
        <fullName evidence="2">Uncharacterized protein</fullName>
    </submittedName>
</protein>
<dbReference type="HOGENOM" id="CLU_118659_0_0_1"/>
<reference evidence="3" key="1">
    <citation type="journal article" date="2013" name="Mol. Plant Microbe Interact.">
        <title>Global aspects of pacC regulation of pathogenicity genes in Colletotrichum gloeosporioides as revealed by transcriptome analysis.</title>
        <authorList>
            <person name="Alkan N."/>
            <person name="Meng X."/>
            <person name="Friedlander G."/>
            <person name="Reuveni E."/>
            <person name="Sukno S."/>
            <person name="Sherman A."/>
            <person name="Thon M."/>
            <person name="Fluhr R."/>
            <person name="Prusky D."/>
        </authorList>
    </citation>
    <scope>NUCLEOTIDE SEQUENCE [LARGE SCALE GENOMIC DNA]</scope>
    <source>
        <strain evidence="3">Cg-14</strain>
    </source>
</reference>